<dbReference type="AlphaFoldDB" id="A0A087UZK0"/>
<evidence type="ECO:0000256" key="2">
    <source>
        <dbReference type="ARBA" id="ARBA00022553"/>
    </source>
</evidence>
<gene>
    <name evidence="10" type="ORF">X975_14435</name>
</gene>
<feature type="domain" description="BHLH" evidence="9">
    <location>
        <begin position="694"/>
        <end position="748"/>
    </location>
</feature>
<dbReference type="InterPro" id="IPR011598">
    <property type="entry name" value="bHLH_dom"/>
</dbReference>
<dbReference type="InterPro" id="IPR036638">
    <property type="entry name" value="HLH_DNA-bd_sf"/>
</dbReference>
<dbReference type="GO" id="GO:0046983">
    <property type="term" value="F:protein dimerization activity"/>
    <property type="evidence" value="ECO:0007669"/>
    <property type="project" value="InterPro"/>
</dbReference>
<accession>A0A087UZK0</accession>
<dbReference type="STRING" id="407821.A0A087UZK0"/>
<keyword evidence="3" id="KW-0805">Transcription regulation</keyword>
<evidence type="ECO:0000256" key="4">
    <source>
        <dbReference type="ARBA" id="ARBA00023125"/>
    </source>
</evidence>
<feature type="region of interest" description="Disordered" evidence="8">
    <location>
        <begin position="208"/>
        <end position="227"/>
    </location>
</feature>
<feature type="region of interest" description="Disordered" evidence="8">
    <location>
        <begin position="450"/>
        <end position="511"/>
    </location>
</feature>
<dbReference type="OrthoDB" id="6022628at2759"/>
<evidence type="ECO:0000256" key="3">
    <source>
        <dbReference type="ARBA" id="ARBA00023015"/>
    </source>
</evidence>
<evidence type="ECO:0000256" key="8">
    <source>
        <dbReference type="SAM" id="MobiDB-lite"/>
    </source>
</evidence>
<dbReference type="CDD" id="cd11405">
    <property type="entry name" value="bHLHzip_MLXIP_like"/>
    <property type="match status" value="1"/>
</dbReference>
<evidence type="ECO:0000256" key="1">
    <source>
        <dbReference type="ARBA" id="ARBA00004123"/>
    </source>
</evidence>
<dbReference type="PROSITE" id="PS50888">
    <property type="entry name" value="BHLH"/>
    <property type="match status" value="1"/>
</dbReference>
<keyword evidence="11" id="KW-1185">Reference proteome</keyword>
<dbReference type="Pfam" id="PF00010">
    <property type="entry name" value="HLH"/>
    <property type="match status" value="1"/>
</dbReference>
<evidence type="ECO:0000256" key="5">
    <source>
        <dbReference type="ARBA" id="ARBA00023163"/>
    </source>
</evidence>
<feature type="coiled-coil region" evidence="7">
    <location>
        <begin position="745"/>
        <end position="779"/>
    </location>
</feature>
<dbReference type="FunFam" id="4.10.280.10:FF:000028">
    <property type="entry name" value="MLX interacting protein like"/>
    <property type="match status" value="1"/>
</dbReference>
<keyword evidence="5" id="KW-0804">Transcription</keyword>
<dbReference type="Gene3D" id="4.10.280.10">
    <property type="entry name" value="Helix-loop-helix DNA-binding domain"/>
    <property type="match status" value="1"/>
</dbReference>
<protein>
    <submittedName>
        <fullName evidence="10">Carbohydrate-responsive element-binding protein</fullName>
    </submittedName>
</protein>
<sequence length="895" mass="98920">MKPEAVVIEGTYWKRRMANITAEYKKWRLFYRDRFRLKPSPETENMAMDLDTRWPSWPKDTYSSLQSAMEEDFIMDFSDTLFSSFNPSQPFDFPNPREIAAKAGIADFIQPGLVQLQPSVDDFMDTFEPLSDLFSDFLNSKLPPLPEESMYNSNNMQDVMPSTSDQQDLFGSKFLFGRSTSTNVFTQSGVQVSSAPSVKRNNFRKSVAARSQQSRFTPPAIHSPFSGKPMIETMNSSPAGTSLLAEHVPLLSTEQPSAQSSSIQPFLCSNVTNQTSDNTTIESLLQGNLQNEVRSLQQNQESLPSAIHVSASPQRMKRERAEQYFQQPAFMSKSFDEADLSQQQPQHPTQGPSAIQVPLQSIPQGQIANTVIPSSNANEAKNSKHPLFFSVSLGQMNQSSNTPGNFKVPAQIPSITPASGNVYEPNMVSSTTTVVTNADSPAFRRHSYTTGQHLHSIPQSSGDYMSSRRSRPIAPATTTGNFVVPDVPTRQRTRSRSVSTPQSSSPKSFVQQPMQAVSLTDISAPLPTVVTSPDAANKRAMISGQTLSGTNSSILPQNAVLAQLLSSATSTCVQQDISQTVIKATNTATASVTSPVTIIRPILSTSAHTFVFSPLPVATAAGVNEFQRSLLMGTASQVFNNQNSPPSCVLPAPDSPGSSCSPSPGISNISFDPNSASKTVRLKSDEEKIQYKEHRRVCHINAEQKRRCNIKIGFESLHNLLPPLGQTPNAKVSKAAMLQRGADYIRTLKTERQQQLEEVEMLKKKIDELNQAISMYQSQLPASGAPVPCQRTNRMREMFEEYVRQQTLQNWKFWIFSLMVEPLVESYNNNVSTADVDEMCKSILIWLDQHCSLVALRPGVLNSLRHLSTTTNILSDPSRLPEEATRAVTKKENRQ</sequence>
<dbReference type="SMART" id="SM00353">
    <property type="entry name" value="HLH"/>
    <property type="match status" value="1"/>
</dbReference>
<feature type="compositionally biased region" description="Polar residues" evidence="8">
    <location>
        <begin position="450"/>
        <end position="464"/>
    </location>
</feature>
<feature type="region of interest" description="Disordered" evidence="8">
    <location>
        <begin position="876"/>
        <end position="895"/>
    </location>
</feature>
<feature type="non-terminal residue" evidence="10">
    <location>
        <position position="895"/>
    </location>
</feature>
<evidence type="ECO:0000259" key="9">
    <source>
        <dbReference type="PROSITE" id="PS50888"/>
    </source>
</evidence>
<dbReference type="SUPFAM" id="SSF47459">
    <property type="entry name" value="HLH, helix-loop-helix DNA-binding domain"/>
    <property type="match status" value="1"/>
</dbReference>
<comment type="subcellular location">
    <subcellularLocation>
        <location evidence="1">Nucleus</location>
    </subcellularLocation>
</comment>
<evidence type="ECO:0000313" key="11">
    <source>
        <dbReference type="Proteomes" id="UP000054359"/>
    </source>
</evidence>
<keyword evidence="2" id="KW-0597">Phosphoprotein</keyword>
<keyword evidence="4" id="KW-0238">DNA-binding</keyword>
<dbReference type="GO" id="GO:0000978">
    <property type="term" value="F:RNA polymerase II cis-regulatory region sequence-specific DNA binding"/>
    <property type="evidence" value="ECO:0007669"/>
    <property type="project" value="TreeGrafter"/>
</dbReference>
<reference evidence="10 11" key="1">
    <citation type="submission" date="2013-11" db="EMBL/GenBank/DDBJ databases">
        <title>Genome sequencing of Stegodyphus mimosarum.</title>
        <authorList>
            <person name="Bechsgaard J."/>
        </authorList>
    </citation>
    <scope>NUCLEOTIDE SEQUENCE [LARGE SCALE GENOMIC DNA]</scope>
</reference>
<organism evidence="10 11">
    <name type="scientific">Stegodyphus mimosarum</name>
    <name type="common">African social velvet spider</name>
    <dbReference type="NCBI Taxonomy" id="407821"/>
    <lineage>
        <taxon>Eukaryota</taxon>
        <taxon>Metazoa</taxon>
        <taxon>Ecdysozoa</taxon>
        <taxon>Arthropoda</taxon>
        <taxon>Chelicerata</taxon>
        <taxon>Arachnida</taxon>
        <taxon>Araneae</taxon>
        <taxon>Araneomorphae</taxon>
        <taxon>Entelegynae</taxon>
        <taxon>Eresoidea</taxon>
        <taxon>Eresidae</taxon>
        <taxon>Stegodyphus</taxon>
    </lineage>
</organism>
<dbReference type="PANTHER" id="PTHR15741">
    <property type="entry name" value="BASIC HELIX-LOOP-HELIX ZIP TRANSCRIPTION FACTOR"/>
    <property type="match status" value="1"/>
</dbReference>
<dbReference type="OMA" id="TEFHSSI"/>
<dbReference type="Proteomes" id="UP000054359">
    <property type="component" value="Unassembled WGS sequence"/>
</dbReference>
<dbReference type="InterPro" id="IPR052207">
    <property type="entry name" value="Max-like/E-box_TFs"/>
</dbReference>
<feature type="compositionally biased region" description="Low complexity" evidence="8">
    <location>
        <begin position="496"/>
        <end position="506"/>
    </location>
</feature>
<evidence type="ECO:0000256" key="6">
    <source>
        <dbReference type="ARBA" id="ARBA00023242"/>
    </source>
</evidence>
<dbReference type="EMBL" id="KK122473">
    <property type="protein sequence ID" value="KFM82789.1"/>
    <property type="molecule type" value="Genomic_DNA"/>
</dbReference>
<dbReference type="PANTHER" id="PTHR15741:SF37">
    <property type="entry name" value="LD38259P"/>
    <property type="match status" value="1"/>
</dbReference>
<feature type="compositionally biased region" description="Basic and acidic residues" evidence="8">
    <location>
        <begin position="879"/>
        <end position="895"/>
    </location>
</feature>
<keyword evidence="7" id="KW-0175">Coiled coil</keyword>
<evidence type="ECO:0000256" key="7">
    <source>
        <dbReference type="SAM" id="Coils"/>
    </source>
</evidence>
<name>A0A087UZK0_STEMI</name>
<proteinExistence type="predicted"/>
<evidence type="ECO:0000313" key="10">
    <source>
        <dbReference type="EMBL" id="KFM82789.1"/>
    </source>
</evidence>
<dbReference type="GO" id="GO:0005634">
    <property type="term" value="C:nucleus"/>
    <property type="evidence" value="ECO:0007669"/>
    <property type="project" value="UniProtKB-SubCell"/>
</dbReference>
<dbReference type="GO" id="GO:0000981">
    <property type="term" value="F:DNA-binding transcription factor activity, RNA polymerase II-specific"/>
    <property type="evidence" value="ECO:0007669"/>
    <property type="project" value="TreeGrafter"/>
</dbReference>
<keyword evidence="6" id="KW-0539">Nucleus</keyword>